<protein>
    <submittedName>
        <fullName evidence="12">3-oxoacyl-[acyl-carrier-protein] synthase 3</fullName>
        <ecNumber evidence="12">2.3.1.180</ecNumber>
    </submittedName>
</protein>
<dbReference type="Pfam" id="PF08541">
    <property type="entry name" value="ACP_syn_III_C"/>
    <property type="match status" value="1"/>
</dbReference>
<dbReference type="EMBL" id="VSSQ01000104">
    <property type="protein sequence ID" value="MPL77217.1"/>
    <property type="molecule type" value="Genomic_DNA"/>
</dbReference>
<sequence length="325" mass="34830">MSVILRSLGASIAPLRMSNEDIAERLDTTDEWIRSHTGIGARHFAPKGTMTSDMAAEAARKALTKAGIGPKELDLIVLATATPDYFGFPATACIVQEKIGAYGVPAFDITAGCTGFIYALDAAASMLEARHGRHALVIGSDLLSRIADWSDRSTAVLFGDGAGAAVVSRIDEAGRGCLSFILGAEGSGAKDLYLEQSPRDDIWERSAPTVPTLRMDGKKVYEFAVKSITVLIERIMHATAYSLGDFDWIIPHQANARIVQAAGKRFGVPAEKFYMNIEEYANTSAASIPLALAEMDEKKLLKPGNLIMLVGFGAGLTYGSAVIRW</sequence>
<dbReference type="SUPFAM" id="SSF53901">
    <property type="entry name" value="Thiolase-like"/>
    <property type="match status" value="1"/>
</dbReference>
<dbReference type="InterPro" id="IPR013751">
    <property type="entry name" value="ACP_syn_III_N"/>
</dbReference>
<dbReference type="Gene3D" id="3.40.47.10">
    <property type="match status" value="1"/>
</dbReference>
<keyword evidence="4" id="KW-0444">Lipid biosynthesis</keyword>
<dbReference type="EC" id="2.3.1.180" evidence="12"/>
<dbReference type="InterPro" id="IPR016039">
    <property type="entry name" value="Thiolase-like"/>
</dbReference>
<keyword evidence="9 12" id="KW-0012">Acyltransferase</keyword>
<evidence type="ECO:0000256" key="5">
    <source>
        <dbReference type="ARBA" id="ARBA00022679"/>
    </source>
</evidence>
<dbReference type="CDD" id="cd00830">
    <property type="entry name" value="KAS_III"/>
    <property type="match status" value="1"/>
</dbReference>
<evidence type="ECO:0000256" key="1">
    <source>
        <dbReference type="ARBA" id="ARBA00005189"/>
    </source>
</evidence>
<evidence type="ECO:0000256" key="3">
    <source>
        <dbReference type="ARBA" id="ARBA00022490"/>
    </source>
</evidence>
<dbReference type="PANTHER" id="PTHR34069:SF2">
    <property type="entry name" value="BETA-KETOACYL-[ACYL-CARRIER-PROTEIN] SYNTHASE III"/>
    <property type="match status" value="1"/>
</dbReference>
<evidence type="ECO:0000313" key="12">
    <source>
        <dbReference type="EMBL" id="MPL77217.1"/>
    </source>
</evidence>
<keyword evidence="5 12" id="KW-0808">Transferase</keyword>
<keyword evidence="7" id="KW-0443">Lipid metabolism</keyword>
<keyword evidence="3" id="KW-0963">Cytoplasm</keyword>
<dbReference type="NCBIfam" id="TIGR00747">
    <property type="entry name" value="fabH"/>
    <property type="match status" value="1"/>
</dbReference>
<organism evidence="12">
    <name type="scientific">bioreactor metagenome</name>
    <dbReference type="NCBI Taxonomy" id="1076179"/>
    <lineage>
        <taxon>unclassified sequences</taxon>
        <taxon>metagenomes</taxon>
        <taxon>ecological metagenomes</taxon>
    </lineage>
</organism>
<name>A0A644UE48_9ZZZZ</name>
<dbReference type="Pfam" id="PF08545">
    <property type="entry name" value="ACP_syn_III"/>
    <property type="match status" value="1"/>
</dbReference>
<evidence type="ECO:0000256" key="9">
    <source>
        <dbReference type="ARBA" id="ARBA00023315"/>
    </source>
</evidence>
<dbReference type="InterPro" id="IPR004655">
    <property type="entry name" value="FabH"/>
</dbReference>
<evidence type="ECO:0000256" key="2">
    <source>
        <dbReference type="ARBA" id="ARBA00008642"/>
    </source>
</evidence>
<dbReference type="GO" id="GO:0006633">
    <property type="term" value="P:fatty acid biosynthetic process"/>
    <property type="evidence" value="ECO:0007669"/>
    <property type="project" value="UniProtKB-KW"/>
</dbReference>
<proteinExistence type="inferred from homology"/>
<dbReference type="GO" id="GO:0004315">
    <property type="term" value="F:3-oxoacyl-[acyl-carrier-protein] synthase activity"/>
    <property type="evidence" value="ECO:0007669"/>
    <property type="project" value="InterPro"/>
</dbReference>
<evidence type="ECO:0000256" key="7">
    <source>
        <dbReference type="ARBA" id="ARBA00023098"/>
    </source>
</evidence>
<accession>A0A644UE48</accession>
<dbReference type="GO" id="GO:0033818">
    <property type="term" value="F:beta-ketoacyl-acyl-carrier-protein synthase III activity"/>
    <property type="evidence" value="ECO:0007669"/>
    <property type="project" value="UniProtKB-EC"/>
</dbReference>
<evidence type="ECO:0000259" key="11">
    <source>
        <dbReference type="Pfam" id="PF08545"/>
    </source>
</evidence>
<gene>
    <name evidence="12" type="primary">fabH_12</name>
    <name evidence="12" type="ORF">SDC9_23070</name>
</gene>
<keyword evidence="8" id="KW-0275">Fatty acid biosynthesis</keyword>
<dbReference type="PANTHER" id="PTHR34069">
    <property type="entry name" value="3-OXOACYL-[ACYL-CARRIER-PROTEIN] SYNTHASE 3"/>
    <property type="match status" value="1"/>
</dbReference>
<reference evidence="12" key="1">
    <citation type="submission" date="2019-08" db="EMBL/GenBank/DDBJ databases">
        <authorList>
            <person name="Kucharzyk K."/>
            <person name="Murdoch R.W."/>
            <person name="Higgins S."/>
            <person name="Loffler F."/>
        </authorList>
    </citation>
    <scope>NUCLEOTIDE SEQUENCE</scope>
</reference>
<dbReference type="NCBIfam" id="NF006829">
    <property type="entry name" value="PRK09352.1"/>
    <property type="match status" value="1"/>
</dbReference>
<dbReference type="AlphaFoldDB" id="A0A644UE48"/>
<comment type="caution">
    <text evidence="12">The sequence shown here is derived from an EMBL/GenBank/DDBJ whole genome shotgun (WGS) entry which is preliminary data.</text>
</comment>
<dbReference type="GO" id="GO:0044550">
    <property type="term" value="P:secondary metabolite biosynthetic process"/>
    <property type="evidence" value="ECO:0007669"/>
    <property type="project" value="TreeGrafter"/>
</dbReference>
<evidence type="ECO:0000259" key="10">
    <source>
        <dbReference type="Pfam" id="PF08541"/>
    </source>
</evidence>
<dbReference type="HAMAP" id="MF_01815">
    <property type="entry name" value="FabH"/>
    <property type="match status" value="1"/>
</dbReference>
<feature type="domain" description="Beta-ketoacyl-[acyl-carrier-protein] synthase III N-terminal" evidence="11">
    <location>
        <begin position="107"/>
        <end position="186"/>
    </location>
</feature>
<dbReference type="InterPro" id="IPR013747">
    <property type="entry name" value="ACP_syn_III_C"/>
</dbReference>
<comment type="similarity">
    <text evidence="2">Belongs to the thiolase-like superfamily. FabH family.</text>
</comment>
<keyword evidence="6" id="KW-0276">Fatty acid metabolism</keyword>
<evidence type="ECO:0000256" key="4">
    <source>
        <dbReference type="ARBA" id="ARBA00022516"/>
    </source>
</evidence>
<evidence type="ECO:0000256" key="8">
    <source>
        <dbReference type="ARBA" id="ARBA00023160"/>
    </source>
</evidence>
<evidence type="ECO:0000256" key="6">
    <source>
        <dbReference type="ARBA" id="ARBA00022832"/>
    </source>
</evidence>
<feature type="domain" description="Beta-ketoacyl-[acyl-carrier-protein] synthase III C-terminal" evidence="10">
    <location>
        <begin position="237"/>
        <end position="325"/>
    </location>
</feature>
<comment type="pathway">
    <text evidence="1">Lipid metabolism.</text>
</comment>